<dbReference type="WBParaSite" id="ACOC_0000125601-mRNA-1">
    <property type="protein sequence ID" value="ACOC_0000125601-mRNA-1"/>
    <property type="gene ID" value="ACOC_0000125601"/>
</dbReference>
<evidence type="ECO:0000313" key="1">
    <source>
        <dbReference type="EMBL" id="VDM52842.1"/>
    </source>
</evidence>
<protein>
    <submittedName>
        <fullName evidence="3">Tektin</fullName>
    </submittedName>
</protein>
<dbReference type="EMBL" id="UYYA01000175">
    <property type="protein sequence ID" value="VDM52842.1"/>
    <property type="molecule type" value="Genomic_DNA"/>
</dbReference>
<dbReference type="Proteomes" id="UP000267027">
    <property type="component" value="Unassembled WGS sequence"/>
</dbReference>
<gene>
    <name evidence="1" type="ORF">ACOC_LOCUS1257</name>
</gene>
<evidence type="ECO:0000313" key="3">
    <source>
        <dbReference type="WBParaSite" id="ACOC_0000125601-mRNA-1"/>
    </source>
</evidence>
<name>A0A0R3PBY4_ANGCS</name>
<organism evidence="3">
    <name type="scientific">Angiostrongylus costaricensis</name>
    <name type="common">Nematode worm</name>
    <dbReference type="NCBI Taxonomy" id="334426"/>
    <lineage>
        <taxon>Eukaryota</taxon>
        <taxon>Metazoa</taxon>
        <taxon>Ecdysozoa</taxon>
        <taxon>Nematoda</taxon>
        <taxon>Chromadorea</taxon>
        <taxon>Rhabditida</taxon>
        <taxon>Rhabditina</taxon>
        <taxon>Rhabditomorpha</taxon>
        <taxon>Strongyloidea</taxon>
        <taxon>Metastrongylidae</taxon>
        <taxon>Angiostrongylus</taxon>
    </lineage>
</organism>
<keyword evidence="2" id="KW-1185">Reference proteome</keyword>
<accession>A0A0R3PBY4</accession>
<proteinExistence type="predicted"/>
<sequence>MSSYWPRRDDAIHSIPSMTAERNYSLEHATVGDWTGQRSRQGEFVHEHRFIRTACNPDRTLATEEMSINTSIDNLRRLRADIKP</sequence>
<reference evidence="3" key="1">
    <citation type="submission" date="2017-02" db="UniProtKB">
        <authorList>
            <consortium name="WormBaseParasite"/>
        </authorList>
    </citation>
    <scope>IDENTIFICATION</scope>
</reference>
<dbReference type="AlphaFoldDB" id="A0A0R3PBY4"/>
<dbReference type="OrthoDB" id="10536605at2759"/>
<evidence type="ECO:0000313" key="2">
    <source>
        <dbReference type="Proteomes" id="UP000267027"/>
    </source>
</evidence>
<reference evidence="1 2" key="2">
    <citation type="submission" date="2018-11" db="EMBL/GenBank/DDBJ databases">
        <authorList>
            <consortium name="Pathogen Informatics"/>
        </authorList>
    </citation>
    <scope>NUCLEOTIDE SEQUENCE [LARGE SCALE GENOMIC DNA]</scope>
    <source>
        <strain evidence="1 2">Costa Rica</strain>
    </source>
</reference>